<dbReference type="AlphaFoldDB" id="A0A7J7EAH0"/>
<keyword evidence="3" id="KW-0285">Flavoprotein</keyword>
<dbReference type="GO" id="GO:0005739">
    <property type="term" value="C:mitochondrion"/>
    <property type="evidence" value="ECO:0007669"/>
    <property type="project" value="TreeGrafter"/>
</dbReference>
<dbReference type="Gene3D" id="2.40.30.30">
    <property type="entry name" value="Riboflavin kinase-like"/>
    <property type="match status" value="1"/>
</dbReference>
<protein>
    <recommendedName>
        <fullName evidence="2">riboflavin kinase</fullName>
        <ecNumber evidence="2">2.7.1.26</ecNumber>
    </recommendedName>
</protein>
<name>A0A7J7EAH0_DICBM</name>
<organism evidence="9 10">
    <name type="scientific">Diceros bicornis minor</name>
    <name type="common">South-central black rhinoceros</name>
    <dbReference type="NCBI Taxonomy" id="77932"/>
    <lineage>
        <taxon>Eukaryota</taxon>
        <taxon>Metazoa</taxon>
        <taxon>Chordata</taxon>
        <taxon>Craniata</taxon>
        <taxon>Vertebrata</taxon>
        <taxon>Euteleostomi</taxon>
        <taxon>Mammalia</taxon>
        <taxon>Eutheria</taxon>
        <taxon>Laurasiatheria</taxon>
        <taxon>Perissodactyla</taxon>
        <taxon>Rhinocerotidae</taxon>
        <taxon>Diceros</taxon>
    </lineage>
</organism>
<dbReference type="UniPathway" id="UPA00276">
    <property type="reaction ID" value="UER00406"/>
</dbReference>
<dbReference type="GO" id="GO:0005524">
    <property type="term" value="F:ATP binding"/>
    <property type="evidence" value="ECO:0007669"/>
    <property type="project" value="UniProtKB-KW"/>
</dbReference>
<dbReference type="Proteomes" id="UP000551758">
    <property type="component" value="Unassembled WGS sequence"/>
</dbReference>
<evidence type="ECO:0000256" key="5">
    <source>
        <dbReference type="ARBA" id="ARBA00022679"/>
    </source>
</evidence>
<dbReference type="InterPro" id="IPR023468">
    <property type="entry name" value="Riboflavin_kinase"/>
</dbReference>
<dbReference type="GO" id="GO:0009398">
    <property type="term" value="P:FMN biosynthetic process"/>
    <property type="evidence" value="ECO:0007669"/>
    <property type="project" value="UniProtKB-UniPathway"/>
</dbReference>
<evidence type="ECO:0000256" key="1">
    <source>
        <dbReference type="ARBA" id="ARBA00005201"/>
    </source>
</evidence>
<reference evidence="9 10" key="1">
    <citation type="journal article" date="2020" name="Mol. Biol. Evol.">
        <title>Interspecific Gene Flow and the Evolution of Specialization in Black and White Rhinoceros.</title>
        <authorList>
            <person name="Moodley Y."/>
            <person name="Westbury M.V."/>
            <person name="Russo I.M."/>
            <person name="Gopalakrishnan S."/>
            <person name="Rakotoarivelo A."/>
            <person name="Olsen R.A."/>
            <person name="Prost S."/>
            <person name="Tunstall T."/>
            <person name="Ryder O.A."/>
            <person name="Dalen L."/>
            <person name="Bruford M.W."/>
        </authorList>
    </citation>
    <scope>NUCLEOTIDE SEQUENCE [LARGE SCALE GENOMIC DNA]</scope>
    <source>
        <strain evidence="9">SBR-YM</strain>
        <tissue evidence="9">Skin</tissue>
    </source>
</reference>
<evidence type="ECO:0000259" key="8">
    <source>
        <dbReference type="SMART" id="SM00904"/>
    </source>
</evidence>
<dbReference type="EC" id="2.7.1.26" evidence="2"/>
<dbReference type="Pfam" id="PF01687">
    <property type="entry name" value="Flavokinase"/>
    <property type="match status" value="1"/>
</dbReference>
<dbReference type="EMBL" id="JACDTQ010003801">
    <property type="protein sequence ID" value="KAF5912830.1"/>
    <property type="molecule type" value="Genomic_DNA"/>
</dbReference>
<dbReference type="SMART" id="SM00904">
    <property type="entry name" value="Flavokinase"/>
    <property type="match status" value="1"/>
</dbReference>
<evidence type="ECO:0000313" key="9">
    <source>
        <dbReference type="EMBL" id="KAF5912830.1"/>
    </source>
</evidence>
<comment type="caution">
    <text evidence="9">The sequence shown here is derived from an EMBL/GenBank/DDBJ whole genome shotgun (WGS) entry which is preliminary data.</text>
</comment>
<dbReference type="InterPro" id="IPR015865">
    <property type="entry name" value="Riboflavin_kinase_bac/euk"/>
</dbReference>
<dbReference type="SUPFAM" id="SSF82114">
    <property type="entry name" value="Riboflavin kinase-like"/>
    <property type="match status" value="1"/>
</dbReference>
<dbReference type="GO" id="GO:0008531">
    <property type="term" value="F:riboflavin kinase activity"/>
    <property type="evidence" value="ECO:0007669"/>
    <property type="project" value="UniProtKB-EC"/>
</dbReference>
<evidence type="ECO:0000256" key="6">
    <source>
        <dbReference type="ARBA" id="ARBA00022741"/>
    </source>
</evidence>
<dbReference type="PANTHER" id="PTHR22749">
    <property type="entry name" value="RIBOFLAVIN KINASE/FMN ADENYLYLTRANSFERASE"/>
    <property type="match status" value="1"/>
</dbReference>
<keyword evidence="10" id="KW-1185">Reference proteome</keyword>
<sequence length="262" mass="29892">MMDEGAEIKGETKKKLQENHFPFLDPYYVPEIFHVLHLILSTKKVRNEGPSLRDVNTAGADVRENCSWESGRNTKALVRVAKDMNMRNQDLRPHGEESYLCRTVHRRCEMILQLPRLPVPLSKANSKSFLIPLIGTVESRASSTSCTILLQHVLYPFVTSLLGQEPALTLLPPHQSSALLNPQRFCNLVHEIHIMHTFKENFYGDILNVAIIGYLRPEENFNSLAIQGDIEEAKKQLDLPAHLKFKEDNFFQVPKSKIMNGH</sequence>
<evidence type="ECO:0000313" key="10">
    <source>
        <dbReference type="Proteomes" id="UP000551758"/>
    </source>
</evidence>
<accession>A0A7J7EAH0</accession>
<feature type="domain" description="Riboflavin kinase" evidence="8">
    <location>
        <begin position="161"/>
        <end position="238"/>
    </location>
</feature>
<dbReference type="InterPro" id="IPR023465">
    <property type="entry name" value="Riboflavin_kinase_dom_sf"/>
</dbReference>
<keyword evidence="4" id="KW-0288">FMN</keyword>
<evidence type="ECO:0000256" key="3">
    <source>
        <dbReference type="ARBA" id="ARBA00022630"/>
    </source>
</evidence>
<dbReference type="GO" id="GO:0009231">
    <property type="term" value="P:riboflavin biosynthetic process"/>
    <property type="evidence" value="ECO:0007669"/>
    <property type="project" value="InterPro"/>
</dbReference>
<evidence type="ECO:0000256" key="7">
    <source>
        <dbReference type="ARBA" id="ARBA00022840"/>
    </source>
</evidence>
<comment type="pathway">
    <text evidence="1">Cofactor biosynthesis; FMN biosynthesis; FMN from riboflavin (ATP route): step 1/1.</text>
</comment>
<evidence type="ECO:0000256" key="4">
    <source>
        <dbReference type="ARBA" id="ARBA00022643"/>
    </source>
</evidence>
<keyword evidence="5" id="KW-0808">Transferase</keyword>
<keyword evidence="7" id="KW-0067">ATP-binding</keyword>
<evidence type="ECO:0000256" key="2">
    <source>
        <dbReference type="ARBA" id="ARBA00012105"/>
    </source>
</evidence>
<gene>
    <name evidence="9" type="ORF">HPG69_007822</name>
</gene>
<dbReference type="PANTHER" id="PTHR22749:SF6">
    <property type="entry name" value="RIBOFLAVIN KINASE"/>
    <property type="match status" value="1"/>
</dbReference>
<keyword evidence="6" id="KW-0547">Nucleotide-binding</keyword>
<proteinExistence type="predicted"/>